<dbReference type="InterPro" id="IPR023828">
    <property type="entry name" value="Peptidase_S8_Ser-AS"/>
</dbReference>
<dbReference type="PROSITE" id="PS51208">
    <property type="entry name" value="AUTOTRANSPORTER"/>
    <property type="match status" value="1"/>
</dbReference>
<reference evidence="8" key="1">
    <citation type="submission" date="2016-10" db="EMBL/GenBank/DDBJ databases">
        <authorList>
            <person name="Varghese N."/>
            <person name="Submissions S."/>
        </authorList>
    </citation>
    <scope>NUCLEOTIDE SEQUENCE [LARGE SCALE GENOMIC DNA]</scope>
    <source>
        <strain evidence="8">DSM 21857</strain>
    </source>
</reference>
<dbReference type="AlphaFoldDB" id="A0A1I3RHD7"/>
<dbReference type="PANTHER" id="PTHR42884">
    <property type="entry name" value="PROPROTEIN CONVERTASE SUBTILISIN/KEXIN-RELATED"/>
    <property type="match status" value="1"/>
</dbReference>
<protein>
    <submittedName>
        <fullName evidence="7">Outer membrane autotransporter barrel domain-containing protein</fullName>
    </submittedName>
</protein>
<keyword evidence="3 5" id="KW-0378">Hydrolase</keyword>
<keyword evidence="1 5" id="KW-0645">Protease</keyword>
<dbReference type="Gene3D" id="3.40.50.200">
    <property type="entry name" value="Peptidase S8/S53 domain"/>
    <property type="match status" value="1"/>
</dbReference>
<dbReference type="Proteomes" id="UP000242763">
    <property type="component" value="Unassembled WGS sequence"/>
</dbReference>
<dbReference type="InterPro" id="IPR022398">
    <property type="entry name" value="Peptidase_S8_His-AS"/>
</dbReference>
<evidence type="ECO:0000256" key="3">
    <source>
        <dbReference type="ARBA" id="ARBA00022801"/>
    </source>
</evidence>
<accession>A0A1I3RHD7</accession>
<dbReference type="PROSITE" id="PS51892">
    <property type="entry name" value="SUBTILASE"/>
    <property type="match status" value="1"/>
</dbReference>
<keyword evidence="4 5" id="KW-0720">Serine protease</keyword>
<evidence type="ECO:0000256" key="5">
    <source>
        <dbReference type="PROSITE-ProRule" id="PRU01240"/>
    </source>
</evidence>
<dbReference type="GO" id="GO:0019867">
    <property type="term" value="C:outer membrane"/>
    <property type="evidence" value="ECO:0007669"/>
    <property type="project" value="InterPro"/>
</dbReference>
<sequence>MKNILATAGALTLATMAASIDHAHAQIDERLWGMSMIGVGKAWENGLRGRGVHIGVMDEWAQPDHPEFGDRWVGGFNVDGTPYGPYGNDFHGTHVTGTIAGHKVGVASESMISGINWAVPVRTDSSYAAGFRWATAQNVRVVNNSWGMKFTDPVTGEKRTLTVADVAPDFFEQNFQDTLTALRESTRADIIQVFATGNSKQPQPDVFSALPYFHPELQSNWIAVTSVGPTGNIASYAERCGVAAAWCLAGPGGDGDDGSNDAIWSSWPGSGYYSINGTSMATPHVTGAVAIAAQLFPQATGSELTQLVLQTATDVGDPGIDPVYGWGLLNIGNIVDTAAPATAGTFANAAWSRFATLGHVSTLLRQRLTAPHLPKPSLDTDFALLSYASTLRDQAGSVITVPNTATPDIWIAPLFGTASINESSSSFGATSHLGGLVIGADFVRNHQARFGLALGYTNTRLETRHADDSGSSDAFHLGAYAGWTDRGWFLEGTGQAAIFNQSIERRAIGGAVGVSFAPVGRSNLSGTGFELSAQAGRRLDLSHDFTIAPYLSVATRWQNTGAGYETGAGIFDLSLPAASYGQVEAGAGLRIESSALQVEYGSLRLAGDISYARLSGDLSNATSVTLLGGSIEGQSAALGRDILRLGAELNLATSENRDWFAHYQGNFQRNANSHALSVGMRISF</sequence>
<evidence type="ECO:0000256" key="2">
    <source>
        <dbReference type="ARBA" id="ARBA00022729"/>
    </source>
</evidence>
<dbReference type="InterPro" id="IPR000209">
    <property type="entry name" value="Peptidase_S8/S53_dom"/>
</dbReference>
<feature type="active site" description="Charge relay system" evidence="5">
    <location>
        <position position="91"/>
    </location>
</feature>
<dbReference type="SUPFAM" id="SSF52743">
    <property type="entry name" value="Subtilisin-like"/>
    <property type="match status" value="1"/>
</dbReference>
<feature type="domain" description="Autotransporter" evidence="6">
    <location>
        <begin position="402"/>
        <end position="684"/>
    </location>
</feature>
<comment type="similarity">
    <text evidence="5">Belongs to the peptidase S8 family.</text>
</comment>
<dbReference type="InterPro" id="IPR015500">
    <property type="entry name" value="Peptidase_S8_subtilisin-rel"/>
</dbReference>
<dbReference type="PROSITE" id="PS00137">
    <property type="entry name" value="SUBTILASE_HIS"/>
    <property type="match status" value="1"/>
</dbReference>
<dbReference type="InterPro" id="IPR036709">
    <property type="entry name" value="Autotransporte_beta_dom_sf"/>
</dbReference>
<dbReference type="InterPro" id="IPR005546">
    <property type="entry name" value="Autotransporte_beta"/>
</dbReference>
<dbReference type="Pfam" id="PF03797">
    <property type="entry name" value="Autotransporter"/>
    <property type="match status" value="1"/>
</dbReference>
<evidence type="ECO:0000313" key="7">
    <source>
        <dbReference type="EMBL" id="SFJ45695.1"/>
    </source>
</evidence>
<dbReference type="PANTHER" id="PTHR42884:SF14">
    <property type="entry name" value="NEUROENDOCRINE CONVERTASE 1"/>
    <property type="match status" value="1"/>
</dbReference>
<evidence type="ECO:0000313" key="8">
    <source>
        <dbReference type="Proteomes" id="UP000242763"/>
    </source>
</evidence>
<feature type="active site" description="Charge relay system" evidence="5">
    <location>
        <position position="279"/>
    </location>
</feature>
<evidence type="ECO:0000256" key="1">
    <source>
        <dbReference type="ARBA" id="ARBA00022670"/>
    </source>
</evidence>
<dbReference type="CDD" id="cd04848">
    <property type="entry name" value="Peptidases_S8_Autotransporter_serine_protease_like"/>
    <property type="match status" value="1"/>
</dbReference>
<dbReference type="OrthoDB" id="5405281at2"/>
<dbReference type="RefSeq" id="WP_091524009.1">
    <property type="nucleotide sequence ID" value="NZ_FORF01000020.1"/>
</dbReference>
<dbReference type="SMART" id="SM00869">
    <property type="entry name" value="Autotransporter"/>
    <property type="match status" value="1"/>
</dbReference>
<dbReference type="GO" id="GO:0016485">
    <property type="term" value="P:protein processing"/>
    <property type="evidence" value="ECO:0007669"/>
    <property type="project" value="TreeGrafter"/>
</dbReference>
<dbReference type="NCBIfam" id="TIGR01414">
    <property type="entry name" value="autotrans_barl"/>
    <property type="match status" value="1"/>
</dbReference>
<proteinExistence type="inferred from homology"/>
<dbReference type="InterPro" id="IPR036852">
    <property type="entry name" value="Peptidase_S8/S53_dom_sf"/>
</dbReference>
<name>A0A1I3RHD7_9HYPH</name>
<dbReference type="InterPro" id="IPR006315">
    <property type="entry name" value="OM_autotransptr_brl_dom"/>
</dbReference>
<evidence type="ECO:0000256" key="4">
    <source>
        <dbReference type="ARBA" id="ARBA00022825"/>
    </source>
</evidence>
<dbReference type="PROSITE" id="PS00138">
    <property type="entry name" value="SUBTILASE_SER"/>
    <property type="match status" value="1"/>
</dbReference>
<dbReference type="Gene3D" id="2.40.128.130">
    <property type="entry name" value="Autotransporter beta-domain"/>
    <property type="match status" value="1"/>
</dbReference>
<gene>
    <name evidence="7" type="ORF">SAMN03080618_03025</name>
</gene>
<dbReference type="SUPFAM" id="SSF103515">
    <property type="entry name" value="Autotransporter"/>
    <property type="match status" value="1"/>
</dbReference>
<dbReference type="STRING" id="1121003.SAMN03080618_03025"/>
<dbReference type="Pfam" id="PF00082">
    <property type="entry name" value="Peptidase_S8"/>
    <property type="match status" value="1"/>
</dbReference>
<evidence type="ECO:0000259" key="6">
    <source>
        <dbReference type="PROSITE" id="PS51208"/>
    </source>
</evidence>
<keyword evidence="8" id="KW-1185">Reference proteome</keyword>
<dbReference type="GO" id="GO:0004252">
    <property type="term" value="F:serine-type endopeptidase activity"/>
    <property type="evidence" value="ECO:0007669"/>
    <property type="project" value="UniProtKB-UniRule"/>
</dbReference>
<dbReference type="InterPro" id="IPR034061">
    <property type="entry name" value="Peptidases_S8_Autotransporter"/>
</dbReference>
<organism evidence="7 8">
    <name type="scientific">Aquamicrobium aerolatum DSM 21857</name>
    <dbReference type="NCBI Taxonomy" id="1121003"/>
    <lineage>
        <taxon>Bacteria</taxon>
        <taxon>Pseudomonadati</taxon>
        <taxon>Pseudomonadota</taxon>
        <taxon>Alphaproteobacteria</taxon>
        <taxon>Hyphomicrobiales</taxon>
        <taxon>Phyllobacteriaceae</taxon>
        <taxon>Aerobium</taxon>
    </lineage>
</organism>
<dbReference type="EMBL" id="FORF01000020">
    <property type="protein sequence ID" value="SFJ45695.1"/>
    <property type="molecule type" value="Genomic_DNA"/>
</dbReference>
<keyword evidence="2" id="KW-0732">Signal</keyword>
<dbReference type="GO" id="GO:0005886">
    <property type="term" value="C:plasma membrane"/>
    <property type="evidence" value="ECO:0007669"/>
    <property type="project" value="TreeGrafter"/>
</dbReference>
<dbReference type="PRINTS" id="PR00723">
    <property type="entry name" value="SUBTILISIN"/>
</dbReference>
<feature type="active site" description="Charge relay system" evidence="5">
    <location>
        <position position="58"/>
    </location>
</feature>